<dbReference type="EMBL" id="JXTC01000150">
    <property type="protein sequence ID" value="PON85304.1"/>
    <property type="molecule type" value="Genomic_DNA"/>
</dbReference>
<gene>
    <name evidence="2" type="ORF">TorRG33x02_189720</name>
</gene>
<comment type="caution">
    <text evidence="2">The sequence shown here is derived from an EMBL/GenBank/DDBJ whole genome shotgun (WGS) entry which is preliminary data.</text>
</comment>
<feature type="compositionally biased region" description="Low complexity" evidence="1">
    <location>
        <begin position="49"/>
        <end position="63"/>
    </location>
</feature>
<protein>
    <submittedName>
        <fullName evidence="2">Uncharacterized protein</fullName>
    </submittedName>
</protein>
<name>A0A2P5EIG8_TREOI</name>
<proteinExistence type="predicted"/>
<accession>A0A2P5EIG8</accession>
<evidence type="ECO:0000313" key="3">
    <source>
        <dbReference type="Proteomes" id="UP000237000"/>
    </source>
</evidence>
<sequence length="202" mass="22067">MASYPYPYLPIWEGCFSSDETRGHKRLNRVKRLPELGSSNTSPCGGGASSDNNNSNSSSMISSSCTSSLNSLPRLRFGDHIWTYTQRYLAVEAAEEAAATMTGADRENNDHKRMKRAMSIPIPKPLSSTTSPYIGGGTSNSSLDCRISSGNSLNGRPRPSFRDHIRTYAQRYLAAAEAVEEAEAMKNTEESAKESCFPPSKL</sequence>
<feature type="region of interest" description="Disordered" evidence="1">
    <location>
        <begin position="27"/>
        <end position="63"/>
    </location>
</feature>
<dbReference type="Proteomes" id="UP000237000">
    <property type="component" value="Unassembled WGS sequence"/>
</dbReference>
<evidence type="ECO:0000256" key="1">
    <source>
        <dbReference type="SAM" id="MobiDB-lite"/>
    </source>
</evidence>
<keyword evidence="3" id="KW-1185">Reference proteome</keyword>
<dbReference type="AlphaFoldDB" id="A0A2P5EIG8"/>
<organism evidence="2 3">
    <name type="scientific">Trema orientale</name>
    <name type="common">Charcoal tree</name>
    <name type="synonym">Celtis orientalis</name>
    <dbReference type="NCBI Taxonomy" id="63057"/>
    <lineage>
        <taxon>Eukaryota</taxon>
        <taxon>Viridiplantae</taxon>
        <taxon>Streptophyta</taxon>
        <taxon>Embryophyta</taxon>
        <taxon>Tracheophyta</taxon>
        <taxon>Spermatophyta</taxon>
        <taxon>Magnoliopsida</taxon>
        <taxon>eudicotyledons</taxon>
        <taxon>Gunneridae</taxon>
        <taxon>Pentapetalae</taxon>
        <taxon>rosids</taxon>
        <taxon>fabids</taxon>
        <taxon>Rosales</taxon>
        <taxon>Cannabaceae</taxon>
        <taxon>Trema</taxon>
    </lineage>
</organism>
<dbReference type="InParanoid" id="A0A2P5EIG8"/>
<reference evidence="3" key="1">
    <citation type="submission" date="2016-06" db="EMBL/GenBank/DDBJ databases">
        <title>Parallel loss of symbiosis genes in relatives of nitrogen-fixing non-legume Parasponia.</title>
        <authorList>
            <person name="Van Velzen R."/>
            <person name="Holmer R."/>
            <person name="Bu F."/>
            <person name="Rutten L."/>
            <person name="Van Zeijl A."/>
            <person name="Liu W."/>
            <person name="Santuari L."/>
            <person name="Cao Q."/>
            <person name="Sharma T."/>
            <person name="Shen D."/>
            <person name="Roswanjaya Y."/>
            <person name="Wardhani T."/>
            <person name="Kalhor M.S."/>
            <person name="Jansen J."/>
            <person name="Van den Hoogen J."/>
            <person name="Gungor B."/>
            <person name="Hartog M."/>
            <person name="Hontelez J."/>
            <person name="Verver J."/>
            <person name="Yang W.-C."/>
            <person name="Schijlen E."/>
            <person name="Repin R."/>
            <person name="Schilthuizen M."/>
            <person name="Schranz E."/>
            <person name="Heidstra R."/>
            <person name="Miyata K."/>
            <person name="Fedorova E."/>
            <person name="Kohlen W."/>
            <person name="Bisseling T."/>
            <person name="Smit S."/>
            <person name="Geurts R."/>
        </authorList>
    </citation>
    <scope>NUCLEOTIDE SEQUENCE [LARGE SCALE GENOMIC DNA]</scope>
    <source>
        <strain evidence="3">cv. RG33-2</strain>
    </source>
</reference>
<evidence type="ECO:0000313" key="2">
    <source>
        <dbReference type="EMBL" id="PON85304.1"/>
    </source>
</evidence>
<dbReference type="OrthoDB" id="10328936at2759"/>